<dbReference type="Gene3D" id="2.40.30.10">
    <property type="entry name" value="Translation factors"/>
    <property type="match status" value="1"/>
</dbReference>
<dbReference type="GO" id="GO:0003746">
    <property type="term" value="F:translation elongation factor activity"/>
    <property type="evidence" value="ECO:0007669"/>
    <property type="project" value="InterPro"/>
</dbReference>
<dbReference type="Pfam" id="PF00009">
    <property type="entry name" value="GTP_EFTU"/>
    <property type="match status" value="1"/>
</dbReference>
<dbReference type="PRINTS" id="PR00315">
    <property type="entry name" value="ELONGATNFCT"/>
</dbReference>
<evidence type="ECO:0000256" key="2">
    <source>
        <dbReference type="ARBA" id="ARBA00022490"/>
    </source>
</evidence>
<dbReference type="Gene3D" id="3.40.50.300">
    <property type="entry name" value="P-loop containing nucleotide triphosphate hydrolases"/>
    <property type="match status" value="1"/>
</dbReference>
<dbReference type="InterPro" id="IPR009000">
    <property type="entry name" value="Transl_B-barrel_sf"/>
</dbReference>
<keyword evidence="3" id="KW-0547">Nucleotide-binding</keyword>
<dbReference type="SUPFAM" id="SSF46785">
    <property type="entry name" value="Winged helix' DNA-binding domain"/>
    <property type="match status" value="1"/>
</dbReference>
<dbReference type="GO" id="GO:0035368">
    <property type="term" value="F:selenocysteine insertion sequence binding"/>
    <property type="evidence" value="ECO:0007669"/>
    <property type="project" value="TreeGrafter"/>
</dbReference>
<dbReference type="GO" id="GO:0000049">
    <property type="term" value="F:tRNA binding"/>
    <property type="evidence" value="ECO:0007669"/>
    <property type="project" value="TreeGrafter"/>
</dbReference>
<organism evidence="7">
    <name type="scientific">marine metagenome</name>
    <dbReference type="NCBI Taxonomy" id="408172"/>
    <lineage>
        <taxon>unclassified sequences</taxon>
        <taxon>metagenomes</taxon>
        <taxon>ecological metagenomes</taxon>
    </lineage>
</organism>
<dbReference type="InterPro" id="IPR036390">
    <property type="entry name" value="WH_DNA-bd_sf"/>
</dbReference>
<dbReference type="InterPro" id="IPR036388">
    <property type="entry name" value="WH-like_DNA-bd_sf"/>
</dbReference>
<dbReference type="SUPFAM" id="SSF50465">
    <property type="entry name" value="EF-Tu/eEF-1alpha/eIF2-gamma C-terminal domain"/>
    <property type="match status" value="1"/>
</dbReference>
<reference evidence="7" key="1">
    <citation type="submission" date="2018-05" db="EMBL/GenBank/DDBJ databases">
        <authorList>
            <person name="Lanie J.A."/>
            <person name="Ng W.-L."/>
            <person name="Kazmierczak K.M."/>
            <person name="Andrzejewski T.M."/>
            <person name="Davidsen T.M."/>
            <person name="Wayne K.J."/>
            <person name="Tettelin H."/>
            <person name="Glass J.I."/>
            <person name="Rusch D."/>
            <person name="Podicherti R."/>
            <person name="Tsui H.-C.T."/>
            <person name="Winkler M.E."/>
        </authorList>
    </citation>
    <scope>NUCLEOTIDE SEQUENCE</scope>
</reference>
<keyword evidence="2" id="KW-0963">Cytoplasm</keyword>
<dbReference type="InterPro" id="IPR000795">
    <property type="entry name" value="T_Tr_GTP-bd_dom"/>
</dbReference>
<dbReference type="InterPro" id="IPR027417">
    <property type="entry name" value="P-loop_NTPase"/>
</dbReference>
<gene>
    <name evidence="7" type="ORF">METZ01_LOCUS12088</name>
</gene>
<dbReference type="PANTHER" id="PTHR42854:SF3">
    <property type="entry name" value="EUKARYOTIC TRANSLATION INITIATION FACTOR 2 SUBUNIT 3-RELATED"/>
    <property type="match status" value="1"/>
</dbReference>
<comment type="subcellular location">
    <subcellularLocation>
        <location evidence="1">Cytoplasm</location>
    </subcellularLocation>
</comment>
<dbReference type="SUPFAM" id="SSF50447">
    <property type="entry name" value="Translation proteins"/>
    <property type="match status" value="1"/>
</dbReference>
<keyword evidence="4" id="KW-0648">Protein biosynthesis</keyword>
<sequence length="572" mass="61746">MHVVATAGHVDHGKSTLVRALTGTDPDRLAEEKERGLTIDLGFAFATLPSGRKISFIDVPGHIRFIKNMLAGVGGVDACVFVVAATEGWKPQSEEHLRILELLGIQHGVVALTQMGLVDNELAELARLDVEEKTEGSFLEAADIVAVDSVNGTGIDALRDALDVMTESTPTASNFKRPRLWIDRSFAATGAGSIVTGTLTGGRLRVDDEVSLIPGGKKARIRGIQTQGESRTKIDPGHRVALNLAHVEHQSLGRGVALAFQDQWHQTAKFDAELRVLPDLGHEVSRRGAFSIYVGSGEWSIRLRVLGPNRLAPGSSGLVRIFLPEELPLLPGDRFVLRESGREETVGGGQVLDVDPQLKASEAQPDLSVDRVIAERGWVRADELKRLTGSAVQPVLGDWVAPASVVASAVEEVRSLIEAAGPLGLDVALLDERQRLIVDDVEDVQMKEGRARRVDQEDVLINHPLVAELEANPFAPVQPTAQSREEIRGLIQRGIVIQSDGVLFAASSIEKAAIAVARLLQQNPAGVTVAEIRDALETTRKFALPICAILDSTGVTRRREDLRIPGPRLPEL</sequence>
<dbReference type="GO" id="GO:0016259">
    <property type="term" value="P:selenocysteine metabolic process"/>
    <property type="evidence" value="ECO:0007669"/>
    <property type="project" value="TreeGrafter"/>
</dbReference>
<dbReference type="Pfam" id="PF25461">
    <property type="entry name" value="Beta-barrel_SelB"/>
    <property type="match status" value="1"/>
</dbReference>
<evidence type="ECO:0000259" key="6">
    <source>
        <dbReference type="PROSITE" id="PS51722"/>
    </source>
</evidence>
<feature type="domain" description="Tr-type G" evidence="6">
    <location>
        <begin position="1"/>
        <end position="171"/>
    </location>
</feature>
<dbReference type="InterPro" id="IPR050543">
    <property type="entry name" value="eIF2G"/>
</dbReference>
<dbReference type="Gene3D" id="1.10.10.10">
    <property type="entry name" value="Winged helix-like DNA-binding domain superfamily/Winged helix DNA-binding domain"/>
    <property type="match status" value="1"/>
</dbReference>
<protein>
    <recommendedName>
        <fullName evidence="6">Tr-type G domain-containing protein</fullName>
    </recommendedName>
</protein>
<dbReference type="InterPro" id="IPR009001">
    <property type="entry name" value="Transl_elong_EF1A/Init_IF2_C"/>
</dbReference>
<evidence type="ECO:0000313" key="7">
    <source>
        <dbReference type="EMBL" id="SUZ59234.1"/>
    </source>
</evidence>
<keyword evidence="5" id="KW-0342">GTP-binding</keyword>
<dbReference type="InterPro" id="IPR015191">
    <property type="entry name" value="SelB_WHD4"/>
</dbReference>
<evidence type="ECO:0000256" key="1">
    <source>
        <dbReference type="ARBA" id="ARBA00004496"/>
    </source>
</evidence>
<dbReference type="PANTHER" id="PTHR42854">
    <property type="entry name" value="EUKARYOTIC TRANSLATION INITIATION FACTOR 2 SUBUNIT 3 FAMILY MEMBER"/>
    <property type="match status" value="1"/>
</dbReference>
<dbReference type="InterPro" id="IPR004535">
    <property type="entry name" value="Transl_elong_SelB"/>
</dbReference>
<dbReference type="AlphaFoldDB" id="A0A381NYD4"/>
<dbReference type="SUPFAM" id="SSF52540">
    <property type="entry name" value="P-loop containing nucleoside triphosphate hydrolases"/>
    <property type="match status" value="1"/>
</dbReference>
<proteinExistence type="predicted"/>
<dbReference type="GO" id="GO:0003924">
    <property type="term" value="F:GTPase activity"/>
    <property type="evidence" value="ECO:0007669"/>
    <property type="project" value="InterPro"/>
</dbReference>
<dbReference type="CDD" id="cd04171">
    <property type="entry name" value="SelB"/>
    <property type="match status" value="1"/>
</dbReference>
<evidence type="ECO:0000256" key="4">
    <source>
        <dbReference type="ARBA" id="ARBA00022917"/>
    </source>
</evidence>
<dbReference type="NCBIfam" id="TIGR00475">
    <property type="entry name" value="selB"/>
    <property type="match status" value="1"/>
</dbReference>
<evidence type="ECO:0000256" key="3">
    <source>
        <dbReference type="ARBA" id="ARBA00022741"/>
    </source>
</evidence>
<evidence type="ECO:0000256" key="5">
    <source>
        <dbReference type="ARBA" id="ARBA00023134"/>
    </source>
</evidence>
<dbReference type="GO" id="GO:0001514">
    <property type="term" value="P:selenocysteine incorporation"/>
    <property type="evidence" value="ECO:0007669"/>
    <property type="project" value="InterPro"/>
</dbReference>
<dbReference type="GO" id="GO:0005525">
    <property type="term" value="F:GTP binding"/>
    <property type="evidence" value="ECO:0007669"/>
    <property type="project" value="UniProtKB-KW"/>
</dbReference>
<dbReference type="InterPro" id="IPR057335">
    <property type="entry name" value="Beta-barrel_SelB"/>
</dbReference>
<name>A0A381NYD4_9ZZZZ</name>
<dbReference type="GO" id="GO:0005829">
    <property type="term" value="C:cytosol"/>
    <property type="evidence" value="ECO:0007669"/>
    <property type="project" value="TreeGrafter"/>
</dbReference>
<accession>A0A381NYD4</accession>
<dbReference type="EMBL" id="UINC01000666">
    <property type="protein sequence ID" value="SUZ59234.1"/>
    <property type="molecule type" value="Genomic_DNA"/>
</dbReference>
<dbReference type="Pfam" id="PF09107">
    <property type="entry name" value="WHD_3rd_SelB"/>
    <property type="match status" value="1"/>
</dbReference>
<dbReference type="PROSITE" id="PS51722">
    <property type="entry name" value="G_TR_2"/>
    <property type="match status" value="1"/>
</dbReference>